<feature type="region of interest" description="Disordered" evidence="5">
    <location>
        <begin position="318"/>
        <end position="339"/>
    </location>
</feature>
<reference evidence="9" key="2">
    <citation type="submission" date="2012-08" db="EMBL/GenBank/DDBJ databases">
        <title>Genome sequence of Kazachstania naganishii.</title>
        <authorList>
            <person name="Gordon J.L."/>
            <person name="Armisen D."/>
            <person name="Proux-Wera E."/>
            <person name="OhEigeartaigh S.S."/>
            <person name="Byrne K.P."/>
            <person name="Wolfe K.H."/>
        </authorList>
    </citation>
    <scope>NUCLEOTIDE SEQUENCE [LARGE SCALE GENOMIC DNA]</scope>
    <source>
        <strain evidence="9">ATCC MYA-139 / BCRC 22969 / CBS 8797 / CCRC 22969 / KCTC 17520 / NBRC 10181 / NCYC 3082</strain>
    </source>
</reference>
<keyword evidence="3" id="KW-0862">Zinc</keyword>
<feature type="region of interest" description="Disordered" evidence="5">
    <location>
        <begin position="403"/>
        <end position="426"/>
    </location>
</feature>
<evidence type="ECO:0000259" key="6">
    <source>
        <dbReference type="PROSITE" id="PS50076"/>
    </source>
</evidence>
<reference evidence="8 9" key="1">
    <citation type="journal article" date="2011" name="Proc. Natl. Acad. Sci. U.S.A.">
        <title>Evolutionary erosion of yeast sex chromosomes by mating-type switching accidents.</title>
        <authorList>
            <person name="Gordon J.L."/>
            <person name="Armisen D."/>
            <person name="Proux-Wera E."/>
            <person name="Oheigeartaigh S.S."/>
            <person name="Byrne K.P."/>
            <person name="Wolfe K.H."/>
        </authorList>
    </citation>
    <scope>NUCLEOTIDE SEQUENCE [LARGE SCALE GENOMIC DNA]</scope>
    <source>
        <strain evidence="9">ATCC MYA-139 / BCRC 22969 / CBS 8797 / CCRC 22969 / KCTC 17520 / NBRC 10181 / NCYC 3082</strain>
    </source>
</reference>
<dbReference type="CDD" id="cd06257">
    <property type="entry name" value="DnaJ"/>
    <property type="match status" value="1"/>
</dbReference>
<feature type="domain" description="J" evidence="6">
    <location>
        <begin position="4"/>
        <end position="70"/>
    </location>
</feature>
<feature type="region of interest" description="Disordered" evidence="5">
    <location>
        <begin position="606"/>
        <end position="626"/>
    </location>
</feature>
<evidence type="ECO:0000256" key="2">
    <source>
        <dbReference type="ARBA" id="ARBA00022771"/>
    </source>
</evidence>
<dbReference type="SUPFAM" id="SSF57667">
    <property type="entry name" value="beta-beta-alpha zinc fingers"/>
    <property type="match status" value="1"/>
</dbReference>
<dbReference type="EMBL" id="HE978319">
    <property type="protein sequence ID" value="CCK70755.1"/>
    <property type="molecule type" value="Genomic_DNA"/>
</dbReference>
<dbReference type="OrthoDB" id="5894at2759"/>
<dbReference type="InterPro" id="IPR001623">
    <property type="entry name" value="DnaJ_domain"/>
</dbReference>
<dbReference type="Gene3D" id="3.30.160.60">
    <property type="entry name" value="Classic Zinc Finger"/>
    <property type="match status" value="1"/>
</dbReference>
<dbReference type="FunFam" id="1.10.287.110:FF:000046">
    <property type="entry name" value="dnaJ homolog subfamily C member 21"/>
    <property type="match status" value="1"/>
</dbReference>
<dbReference type="GeneID" id="34526470"/>
<dbReference type="RefSeq" id="XP_022465001.1">
    <property type="nucleotide sequence ID" value="XM_022608512.1"/>
</dbReference>
<feature type="compositionally biased region" description="Polar residues" evidence="5">
    <location>
        <begin position="478"/>
        <end position="494"/>
    </location>
</feature>
<feature type="region of interest" description="Disordered" evidence="5">
    <location>
        <begin position="443"/>
        <end position="462"/>
    </location>
</feature>
<dbReference type="SMART" id="SM00271">
    <property type="entry name" value="DnaJ"/>
    <property type="match status" value="1"/>
</dbReference>
<evidence type="ECO:0000313" key="8">
    <source>
        <dbReference type="EMBL" id="CCK70755.1"/>
    </source>
</evidence>
<dbReference type="InterPro" id="IPR036869">
    <property type="entry name" value="J_dom_sf"/>
</dbReference>
<dbReference type="eggNOG" id="KOG0717">
    <property type="taxonomic scope" value="Eukaryota"/>
</dbReference>
<keyword evidence="2 4" id="KW-0863">Zinc-finger</keyword>
<dbReference type="KEGG" id="kng:KNAG_0F00860"/>
<dbReference type="STRING" id="1071383.J7R7B4"/>
<feature type="compositionally biased region" description="Basic and acidic residues" evidence="5">
    <location>
        <begin position="268"/>
        <end position="287"/>
    </location>
</feature>
<keyword evidence="1" id="KW-0479">Metal-binding</keyword>
<dbReference type="Pfam" id="PF00226">
    <property type="entry name" value="DnaJ"/>
    <property type="match status" value="1"/>
</dbReference>
<protein>
    <recommendedName>
        <fullName evidence="10">J domain-containing protein</fullName>
    </recommendedName>
</protein>
<feature type="compositionally biased region" description="Polar residues" evidence="5">
    <location>
        <begin position="577"/>
        <end position="586"/>
    </location>
</feature>
<feature type="domain" description="C2H2-type" evidence="7">
    <location>
        <begin position="351"/>
        <end position="375"/>
    </location>
</feature>
<feature type="compositionally biased region" description="Polar residues" evidence="5">
    <location>
        <begin position="290"/>
        <end position="299"/>
    </location>
</feature>
<dbReference type="InterPro" id="IPR054076">
    <property type="entry name" value="ZUO1-like_ZHD"/>
</dbReference>
<dbReference type="InterPro" id="IPR036236">
    <property type="entry name" value="Znf_C2H2_sf"/>
</dbReference>
<dbReference type="InterPro" id="IPR013087">
    <property type="entry name" value="Znf_C2H2_type"/>
</dbReference>
<evidence type="ECO:0000259" key="7">
    <source>
        <dbReference type="PROSITE" id="PS50157"/>
    </source>
</evidence>
<dbReference type="InterPro" id="IPR022755">
    <property type="entry name" value="Znf_C2H2_jaz"/>
</dbReference>
<dbReference type="PANTHER" id="PTHR44029:SF1">
    <property type="entry name" value="DNAJ HOMOLOG SUBFAMILY C MEMBER 21"/>
    <property type="match status" value="1"/>
</dbReference>
<dbReference type="OMA" id="RANHEES"/>
<feature type="region of interest" description="Disordered" evidence="5">
    <location>
        <begin position="474"/>
        <end position="509"/>
    </location>
</feature>
<dbReference type="GO" id="GO:0005737">
    <property type="term" value="C:cytoplasm"/>
    <property type="evidence" value="ECO:0007669"/>
    <property type="project" value="TreeGrafter"/>
</dbReference>
<feature type="compositionally biased region" description="Basic and acidic residues" evidence="5">
    <location>
        <begin position="319"/>
        <end position="335"/>
    </location>
</feature>
<dbReference type="PROSITE" id="PS50157">
    <property type="entry name" value="ZINC_FINGER_C2H2_2"/>
    <property type="match status" value="1"/>
</dbReference>
<dbReference type="PRINTS" id="PR00625">
    <property type="entry name" value="JDOMAIN"/>
</dbReference>
<evidence type="ECO:0000256" key="5">
    <source>
        <dbReference type="SAM" id="MobiDB-lite"/>
    </source>
</evidence>
<dbReference type="GO" id="GO:0008270">
    <property type="term" value="F:zinc ion binding"/>
    <property type="evidence" value="ECO:0007669"/>
    <property type="project" value="UniProtKB-KW"/>
</dbReference>
<feature type="region of interest" description="Disordered" evidence="5">
    <location>
        <begin position="528"/>
        <end position="586"/>
    </location>
</feature>
<dbReference type="Proteomes" id="UP000006310">
    <property type="component" value="Chromosome 6"/>
</dbReference>
<dbReference type="PROSITE" id="PS00028">
    <property type="entry name" value="ZINC_FINGER_C2H2_1"/>
    <property type="match status" value="2"/>
</dbReference>
<sequence length="626" mass="71167">MKTCYYELLGVETNATDVELKKAYRRKALQFHPDKNPDNVEETTAIFASVRAAYEVLADPQERAWYDDHKEQILNDSVNLDDADDESHLDSSITGVTSDELLMFFNSSLYTNFGNSPSGVYQIIGKIFAKLAMDEVYWARRLRLDGCDKFKDDVFEHIINTNGYMAAVTNRLAETYYMFPAFGHSQTDYEYLKEFYKKWSSFSTLKSFTWKDEYMYMSTYDRRTKREVNKRNEKSRNAARGEYNKTVKRFVSFVKKLDKRMKAGAQRQENERKMQKEAAKNGNDKKQRASGHTPSNTQTDFEWQSWQMADEPNWDELEKEFQESSLGKEEDEHLKSTVLPNSTNEDEILVYECVICDKIFKSVKQLDNHQNTKLHRKNLALLKREMQKDNMTLGLDALSDLDDYDSADETPSKEQTTNGDIPKDNCISLDDLNEQLAEIERQLAEQASSSEDEDDQEHNSLPDVMDGITEMVDPVDNVTGSETTGAKTTKYSTEGDSDVSSASVSDIENREPDELARLLASLESLGLTEDGFTLDSDSDDDWRTGSKAKRKNAKNTKKQNNGGKNGKKTKEKAGSEPANTATQQSCSVCNASFVSRNELFAHITALGHAAPPGKASKKKNKRKNKT</sequence>
<dbReference type="HOGENOM" id="CLU_009539_2_1_1"/>
<dbReference type="PANTHER" id="PTHR44029">
    <property type="entry name" value="DNAJ HOMOLOG SUBFAMILY C MEMBER 21"/>
    <property type="match status" value="1"/>
</dbReference>
<organism evidence="8 9">
    <name type="scientific">Huiozyma naganishii (strain ATCC MYA-139 / BCRC 22969 / CBS 8797 / KCTC 17520 / NBRC 10181 / NCYC 3082 / Yp74L-3)</name>
    <name type="common">Yeast</name>
    <name type="synonym">Kazachstania naganishii</name>
    <dbReference type="NCBI Taxonomy" id="1071383"/>
    <lineage>
        <taxon>Eukaryota</taxon>
        <taxon>Fungi</taxon>
        <taxon>Dikarya</taxon>
        <taxon>Ascomycota</taxon>
        <taxon>Saccharomycotina</taxon>
        <taxon>Saccharomycetes</taxon>
        <taxon>Saccharomycetales</taxon>
        <taxon>Saccharomycetaceae</taxon>
        <taxon>Huiozyma</taxon>
    </lineage>
</organism>
<dbReference type="AlphaFoldDB" id="J7R7B4"/>
<feature type="region of interest" description="Disordered" evidence="5">
    <location>
        <begin position="262"/>
        <end position="299"/>
    </location>
</feature>
<dbReference type="SUPFAM" id="SSF46565">
    <property type="entry name" value="Chaperone J-domain"/>
    <property type="match status" value="1"/>
</dbReference>
<feature type="compositionally biased region" description="Basic residues" evidence="5">
    <location>
        <begin position="546"/>
        <end position="557"/>
    </location>
</feature>
<keyword evidence="9" id="KW-1185">Reference proteome</keyword>
<evidence type="ECO:0000256" key="3">
    <source>
        <dbReference type="ARBA" id="ARBA00022833"/>
    </source>
</evidence>
<accession>J7R7B4</accession>
<dbReference type="InterPro" id="IPR051964">
    <property type="entry name" value="Chaperone_stress_response"/>
</dbReference>
<feature type="compositionally biased region" description="Basic residues" evidence="5">
    <location>
        <begin position="615"/>
        <end position="626"/>
    </location>
</feature>
<proteinExistence type="predicted"/>
<name>J7R7B4_HUIN7</name>
<dbReference type="Pfam" id="PF21884">
    <property type="entry name" value="ZUO1-like_ZHD"/>
    <property type="match status" value="1"/>
</dbReference>
<dbReference type="PROSITE" id="PS00636">
    <property type="entry name" value="DNAJ_1"/>
    <property type="match status" value="1"/>
</dbReference>
<evidence type="ECO:0008006" key="10">
    <source>
        <dbReference type="Google" id="ProtNLM"/>
    </source>
</evidence>
<gene>
    <name evidence="8" type="primary">KNAG0F00860</name>
    <name evidence="8" type="ordered locus">KNAG_0F00860</name>
</gene>
<dbReference type="SMART" id="SM00355">
    <property type="entry name" value="ZnF_C2H2"/>
    <property type="match status" value="2"/>
</dbReference>
<dbReference type="InterPro" id="IPR018253">
    <property type="entry name" value="DnaJ_domain_CS"/>
</dbReference>
<evidence type="ECO:0000256" key="1">
    <source>
        <dbReference type="ARBA" id="ARBA00022723"/>
    </source>
</evidence>
<dbReference type="Gene3D" id="1.10.287.110">
    <property type="entry name" value="DnaJ domain"/>
    <property type="match status" value="1"/>
</dbReference>
<evidence type="ECO:0000313" key="9">
    <source>
        <dbReference type="Proteomes" id="UP000006310"/>
    </source>
</evidence>
<evidence type="ECO:0000256" key="4">
    <source>
        <dbReference type="PROSITE-ProRule" id="PRU00042"/>
    </source>
</evidence>
<dbReference type="Pfam" id="PF12171">
    <property type="entry name" value="zf-C2H2_jaz"/>
    <property type="match status" value="1"/>
</dbReference>
<dbReference type="PROSITE" id="PS50076">
    <property type="entry name" value="DNAJ_2"/>
    <property type="match status" value="1"/>
</dbReference>